<keyword evidence="6" id="KW-1185">Reference proteome</keyword>
<dbReference type="Proteomes" id="UP000755104">
    <property type="component" value="Unassembled WGS sequence"/>
</dbReference>
<evidence type="ECO:0000259" key="4">
    <source>
        <dbReference type="Pfam" id="PF01645"/>
    </source>
</evidence>
<proteinExistence type="inferred from homology"/>
<evidence type="ECO:0000313" key="5">
    <source>
        <dbReference type="EMBL" id="MBX7482242.1"/>
    </source>
</evidence>
<feature type="transmembrane region" description="Helical" evidence="3">
    <location>
        <begin position="12"/>
        <end position="32"/>
    </location>
</feature>
<dbReference type="EMBL" id="JAIGNO010000003">
    <property type="protein sequence ID" value="MBX7482242.1"/>
    <property type="molecule type" value="Genomic_DNA"/>
</dbReference>
<organism evidence="5 6">
    <name type="scientific">Qipengyuania qiaonensis</name>
    <dbReference type="NCBI Taxonomy" id="2867240"/>
    <lineage>
        <taxon>Bacteria</taxon>
        <taxon>Pseudomonadati</taxon>
        <taxon>Pseudomonadota</taxon>
        <taxon>Alphaproteobacteria</taxon>
        <taxon>Sphingomonadales</taxon>
        <taxon>Erythrobacteraceae</taxon>
        <taxon>Qipengyuania</taxon>
    </lineage>
</organism>
<evidence type="ECO:0000256" key="1">
    <source>
        <dbReference type="ARBA" id="ARBA00009716"/>
    </source>
</evidence>
<protein>
    <submittedName>
        <fullName evidence="5">FMN-binding glutamate synthase family protein</fullName>
    </submittedName>
</protein>
<dbReference type="PIRSF" id="PIRSF006429">
    <property type="entry name" value="GOGAT_lg_2"/>
    <property type="match status" value="1"/>
</dbReference>
<dbReference type="PIRSF" id="PIRSF500060">
    <property type="entry name" value="UCP500060"/>
    <property type="match status" value="1"/>
</dbReference>
<dbReference type="PANTHER" id="PTHR43819:SF1">
    <property type="entry name" value="ARCHAEAL-TYPE GLUTAMATE SYNTHASE [NADPH]"/>
    <property type="match status" value="1"/>
</dbReference>
<dbReference type="InterPro" id="IPR002932">
    <property type="entry name" value="Glu_synthdom"/>
</dbReference>
<accession>A0ABS7J4H5</accession>
<feature type="domain" description="Glutamate synthase" evidence="4">
    <location>
        <begin position="160"/>
        <end position="478"/>
    </location>
</feature>
<comment type="caution">
    <text evidence="5">The sequence shown here is derived from an EMBL/GenBank/DDBJ whole genome shotgun (WGS) entry which is preliminary data.</text>
</comment>
<evidence type="ECO:0000256" key="2">
    <source>
        <dbReference type="PIRNR" id="PIRNR006429"/>
    </source>
</evidence>
<dbReference type="RefSeq" id="WP_221557183.1">
    <property type="nucleotide sequence ID" value="NZ_JAIGNO010000003.1"/>
</dbReference>
<keyword evidence="3" id="KW-0812">Transmembrane</keyword>
<evidence type="ECO:0000313" key="6">
    <source>
        <dbReference type="Proteomes" id="UP000755104"/>
    </source>
</evidence>
<dbReference type="Gene3D" id="3.20.20.70">
    <property type="entry name" value="Aldolase class I"/>
    <property type="match status" value="1"/>
</dbReference>
<dbReference type="InterPro" id="IPR027283">
    <property type="entry name" value="YerD"/>
</dbReference>
<keyword evidence="3" id="KW-0472">Membrane</keyword>
<dbReference type="CDD" id="cd02808">
    <property type="entry name" value="GltS_FMN"/>
    <property type="match status" value="1"/>
</dbReference>
<sequence length="538" mass="58729">MRNRAQMRESSELFMRFGPTLVVALLTALFAMVEWLRWGLVFTIPLLLLAIYDFFQRRHTLLRNYPLLAHVRWLMEDLRPYARAYFVEGDLEGRPFNQQQRALVYARAKGQLDSHPFGTELDVYSDEYEWLAHSMVPNDRAPPEWRVDVGSEQCSKPYSASLLNISAMSFGSLSANAIMALNKGAAAGGFYHDTGEGGISRYHRSHGGDLVWEIGSGYFGCRDGNGSFDPARFADSAQDDQIKMIEIKLSQGAKPGHGGVLPGTKVTAEIAEARGVTIGTDCISPPAHATFSTPTGMLEWAAKLRDLSGGKPVGIKLCVGKPHEVFAVMKAMRETGIRLDYIVVDGAEGGTGAAPIEFSNRVGMPLREGLILVRNALVGSGLKPQVKLAAAGMVHSGAGMAMNFGLGADWSNAARAFMFALGCVQSMKCHTDACPTGVATQDSTRQRGLVPMQKAERVARFQRHTLHSFRELVVAMGLDNPWQINPHLMSERINGAQSDSLGRLYDFLEPGQLLDSPDSTPYAKAWAAAWADTFAEAG</sequence>
<dbReference type="PANTHER" id="PTHR43819">
    <property type="entry name" value="ARCHAEAL-TYPE GLUTAMATE SYNTHASE [NADPH]"/>
    <property type="match status" value="1"/>
</dbReference>
<name>A0ABS7J4H5_9SPHN</name>
<dbReference type="InterPro" id="IPR013785">
    <property type="entry name" value="Aldolase_TIM"/>
</dbReference>
<reference evidence="5 6" key="1">
    <citation type="submission" date="2021-08" db="EMBL/GenBank/DDBJ databases">
        <title>Comparative Genomics Analysis of the Genus Qipengyuania Reveals Extensive Genetic Diversity and Metabolic Versatility, Including the Description of Fifteen Novel Species.</title>
        <authorList>
            <person name="Liu Y."/>
        </authorList>
    </citation>
    <scope>NUCLEOTIDE SEQUENCE [LARGE SCALE GENOMIC DNA]</scope>
    <source>
        <strain evidence="5 6">6D47A</strain>
    </source>
</reference>
<keyword evidence="3" id="KW-1133">Transmembrane helix</keyword>
<comment type="similarity">
    <text evidence="1 2">Belongs to the glutamate synthase family.</text>
</comment>
<dbReference type="SUPFAM" id="SSF51395">
    <property type="entry name" value="FMN-linked oxidoreductases"/>
    <property type="match status" value="1"/>
</dbReference>
<gene>
    <name evidence="5" type="ORF">K3174_06840</name>
</gene>
<evidence type="ECO:0000256" key="3">
    <source>
        <dbReference type="SAM" id="Phobius"/>
    </source>
</evidence>
<dbReference type="Pfam" id="PF01645">
    <property type="entry name" value="Glu_synthase"/>
    <property type="match status" value="1"/>
</dbReference>
<dbReference type="InterPro" id="IPR024188">
    <property type="entry name" value="GltB"/>
</dbReference>